<dbReference type="InterPro" id="IPR038491">
    <property type="entry name" value="Velvet_dom_sf"/>
</dbReference>
<feature type="region of interest" description="Disordered" evidence="5">
    <location>
        <begin position="311"/>
        <end position="384"/>
    </location>
</feature>
<dbReference type="Proteomes" id="UP001201163">
    <property type="component" value="Unassembled WGS sequence"/>
</dbReference>
<dbReference type="PROSITE" id="PS51821">
    <property type="entry name" value="VELVET"/>
    <property type="match status" value="1"/>
</dbReference>
<dbReference type="InterPro" id="IPR037525">
    <property type="entry name" value="Velvet_dom"/>
</dbReference>
<feature type="region of interest" description="Disordered" evidence="5">
    <location>
        <begin position="107"/>
        <end position="147"/>
    </location>
</feature>
<gene>
    <name evidence="7" type="ORF">EDB92DRAFT_2115596</name>
</gene>
<dbReference type="InterPro" id="IPR021740">
    <property type="entry name" value="Velvet"/>
</dbReference>
<feature type="compositionally biased region" description="Basic residues" evidence="5">
    <location>
        <begin position="501"/>
        <end position="517"/>
    </location>
</feature>
<evidence type="ECO:0000256" key="3">
    <source>
        <dbReference type="ARBA" id="ARBA00023163"/>
    </source>
</evidence>
<keyword evidence="8" id="KW-1185">Reference proteome</keyword>
<feature type="compositionally biased region" description="Polar residues" evidence="5">
    <location>
        <begin position="348"/>
        <end position="367"/>
    </location>
</feature>
<keyword evidence="4" id="KW-0539">Nucleus</keyword>
<feature type="region of interest" description="Disordered" evidence="5">
    <location>
        <begin position="493"/>
        <end position="532"/>
    </location>
</feature>
<evidence type="ECO:0000313" key="8">
    <source>
        <dbReference type="Proteomes" id="UP001201163"/>
    </source>
</evidence>
<protein>
    <submittedName>
        <fullName evidence="7">Velvet factor-domain-containing protein</fullName>
    </submittedName>
</protein>
<keyword evidence="2" id="KW-0805">Transcription regulation</keyword>
<dbReference type="PANTHER" id="PTHR33572">
    <property type="entry name" value="SPORE DEVELOPMENT REGULATOR VOSA"/>
    <property type="match status" value="1"/>
</dbReference>
<evidence type="ECO:0000256" key="2">
    <source>
        <dbReference type="ARBA" id="ARBA00023015"/>
    </source>
</evidence>
<feature type="compositionally biased region" description="Polar residues" evidence="5">
    <location>
        <begin position="251"/>
        <end position="271"/>
    </location>
</feature>
<dbReference type="EMBL" id="JAKELL010000041">
    <property type="protein sequence ID" value="KAH8988505.1"/>
    <property type="molecule type" value="Genomic_DNA"/>
</dbReference>
<comment type="caution">
    <text evidence="7">The sequence shown here is derived from an EMBL/GenBank/DDBJ whole genome shotgun (WGS) entry which is preliminary data.</text>
</comment>
<feature type="region of interest" description="Disordered" evidence="5">
    <location>
        <begin position="241"/>
        <end position="293"/>
    </location>
</feature>
<feature type="compositionally biased region" description="Basic and acidic residues" evidence="5">
    <location>
        <begin position="1"/>
        <end position="27"/>
    </location>
</feature>
<evidence type="ECO:0000256" key="5">
    <source>
        <dbReference type="SAM" id="MobiDB-lite"/>
    </source>
</evidence>
<dbReference type="Pfam" id="PF11754">
    <property type="entry name" value="Velvet"/>
    <property type="match status" value="1"/>
</dbReference>
<dbReference type="Gene3D" id="2.60.40.3960">
    <property type="entry name" value="Velvet domain"/>
    <property type="match status" value="2"/>
</dbReference>
<accession>A0AAD4LCB3</accession>
<feature type="compositionally biased region" description="Acidic residues" evidence="5">
    <location>
        <begin position="522"/>
        <end position="532"/>
    </location>
</feature>
<dbReference type="PANTHER" id="PTHR33572:SF3">
    <property type="entry name" value="VELVET COMPLEX SUBUNIT B"/>
    <property type="match status" value="1"/>
</dbReference>
<feature type="domain" description="Velvet" evidence="6">
    <location>
        <begin position="32"/>
        <end position="502"/>
    </location>
</feature>
<feature type="compositionally biased region" description="Low complexity" evidence="5">
    <location>
        <begin position="280"/>
        <end position="289"/>
    </location>
</feature>
<evidence type="ECO:0000259" key="6">
    <source>
        <dbReference type="PROSITE" id="PS51821"/>
    </source>
</evidence>
<keyword evidence="3" id="KW-0804">Transcription</keyword>
<evidence type="ECO:0000313" key="7">
    <source>
        <dbReference type="EMBL" id="KAH8988505.1"/>
    </source>
</evidence>
<sequence length="532" mass="57680">MIQKLSDRRGGTSPSPHRECTSHHTEGPESWGSWYNRRFYSLEVIQEPIRARMCGFGDKDRRPLAPATVAKLVIKNEDQSLVNDDDIDCSFFVVTADLWSSDGKSERNLVLHPTSSDRYSAAHAPKKRRPNYPGEDTASQTNIPPGSRYPTRMPSEDQMNALPHVPTGYDTSNYPYAQPQHDTGSNTITLQPAPTYNALVENPDLAYHVTAAAQAAHTYPTRPLSSGLTTAIAGPPPITSAPADGWHSNGLPATQDTSTNGYRTWASSTTYGPLDAQGHSSVPSTSVSSAFDTSLSGTLPAQFQSIELQEGQPPWPQTVSSPTHARVFPHSSPARPFHETPVNRGDSGHTNHASSDQSMYASASIAQQGMHDEQASPSSSSSTIANIPLPGHVYTRTLVGPLSANACRLLDEHRKPGVFFLFQDLSIRTEGRFRLRLRLMNVGAPPAPECGALQVHNNVSPILAQTYTQAFDVFSAKRFPGVPDTTALSIAFGNQGQKLPLRNRHGSSSKHGRRRRRAGSEGSDDDDDSDGG</sequence>
<proteinExistence type="predicted"/>
<organism evidence="7 8">
    <name type="scientific">Lactarius akahatsu</name>
    <dbReference type="NCBI Taxonomy" id="416441"/>
    <lineage>
        <taxon>Eukaryota</taxon>
        <taxon>Fungi</taxon>
        <taxon>Dikarya</taxon>
        <taxon>Basidiomycota</taxon>
        <taxon>Agaricomycotina</taxon>
        <taxon>Agaricomycetes</taxon>
        <taxon>Russulales</taxon>
        <taxon>Russulaceae</taxon>
        <taxon>Lactarius</taxon>
    </lineage>
</organism>
<evidence type="ECO:0000256" key="1">
    <source>
        <dbReference type="ARBA" id="ARBA00004123"/>
    </source>
</evidence>
<evidence type="ECO:0000256" key="4">
    <source>
        <dbReference type="ARBA" id="ARBA00023242"/>
    </source>
</evidence>
<name>A0AAD4LCB3_9AGAM</name>
<comment type="subcellular location">
    <subcellularLocation>
        <location evidence="1">Nucleus</location>
    </subcellularLocation>
</comment>
<dbReference type="GO" id="GO:0005634">
    <property type="term" value="C:nucleus"/>
    <property type="evidence" value="ECO:0007669"/>
    <property type="project" value="UniProtKB-SubCell"/>
</dbReference>
<feature type="region of interest" description="Disordered" evidence="5">
    <location>
        <begin position="1"/>
        <end position="29"/>
    </location>
</feature>
<reference evidence="7" key="1">
    <citation type="submission" date="2022-01" db="EMBL/GenBank/DDBJ databases">
        <title>Comparative genomics reveals a dynamic genome evolution in the ectomycorrhizal milk-cap (Lactarius) mushrooms.</title>
        <authorList>
            <consortium name="DOE Joint Genome Institute"/>
            <person name="Lebreton A."/>
            <person name="Tang N."/>
            <person name="Kuo A."/>
            <person name="LaButti K."/>
            <person name="Drula E."/>
            <person name="Barry K."/>
            <person name="Clum A."/>
            <person name="Lipzen A."/>
            <person name="Mousain D."/>
            <person name="Ng V."/>
            <person name="Wang R."/>
            <person name="Wang X."/>
            <person name="Dai Y."/>
            <person name="Henrissat B."/>
            <person name="Grigoriev I.V."/>
            <person name="Guerin-Laguette A."/>
            <person name="Yu F."/>
            <person name="Martin F.M."/>
        </authorList>
    </citation>
    <scope>NUCLEOTIDE SEQUENCE</scope>
    <source>
        <strain evidence="7">QP</strain>
    </source>
</reference>
<dbReference type="AlphaFoldDB" id="A0AAD4LCB3"/>